<evidence type="ECO:0000313" key="3">
    <source>
        <dbReference type="Proteomes" id="UP000325440"/>
    </source>
</evidence>
<reference evidence="2 3" key="1">
    <citation type="submission" date="2019-08" db="EMBL/GenBank/DDBJ databases">
        <authorList>
            <person name="Alioto T."/>
            <person name="Alioto T."/>
            <person name="Gomez Garrido J."/>
        </authorList>
    </citation>
    <scope>NUCLEOTIDE SEQUENCE [LARGE SCALE GENOMIC DNA]</scope>
</reference>
<evidence type="ECO:0000256" key="1">
    <source>
        <dbReference type="SAM" id="MobiDB-lite"/>
    </source>
</evidence>
<proteinExistence type="predicted"/>
<accession>A0A5E4NEF2</accession>
<dbReference type="AlphaFoldDB" id="A0A5E4NEF2"/>
<sequence>MLSLMNPKTISRPAIFGSLVKPKFNSCRLNIKKRLKDLQVSDSRNKSECDIINIVSARRTRESGVLNNTSKNRARKKALKPKPITIPMEKKIVGSETELKSAPYPKKYDVKENEKPIRRQHHGLFQINQIATDTKPCQGKTLNNYGKQKTIKRRVMVIHDKGDKGELSADPCTKTTKLSKPNDCSSTDGQKKVLYKCVADGVPPPNDFEKTINPVSTRNKNSQESAGSATQKPKRPCSEKRTIQQQMLHRELIIIK</sequence>
<protein>
    <submittedName>
        <fullName evidence="2">Uncharacterized protein</fullName>
    </submittedName>
</protein>
<evidence type="ECO:0000313" key="2">
    <source>
        <dbReference type="EMBL" id="VVC41527.1"/>
    </source>
</evidence>
<dbReference type="Proteomes" id="UP000325440">
    <property type="component" value="Unassembled WGS sequence"/>
</dbReference>
<organism evidence="2 3">
    <name type="scientific">Cinara cedri</name>
    <dbReference type="NCBI Taxonomy" id="506608"/>
    <lineage>
        <taxon>Eukaryota</taxon>
        <taxon>Metazoa</taxon>
        <taxon>Ecdysozoa</taxon>
        <taxon>Arthropoda</taxon>
        <taxon>Hexapoda</taxon>
        <taxon>Insecta</taxon>
        <taxon>Pterygota</taxon>
        <taxon>Neoptera</taxon>
        <taxon>Paraneoptera</taxon>
        <taxon>Hemiptera</taxon>
        <taxon>Sternorrhyncha</taxon>
        <taxon>Aphidomorpha</taxon>
        <taxon>Aphidoidea</taxon>
        <taxon>Aphididae</taxon>
        <taxon>Lachninae</taxon>
        <taxon>Cinara</taxon>
    </lineage>
</organism>
<dbReference type="EMBL" id="CABPRJ010001920">
    <property type="protein sequence ID" value="VVC41527.1"/>
    <property type="molecule type" value="Genomic_DNA"/>
</dbReference>
<feature type="compositionally biased region" description="Polar residues" evidence="1">
    <location>
        <begin position="213"/>
        <end position="231"/>
    </location>
</feature>
<name>A0A5E4NEF2_9HEMI</name>
<feature type="region of interest" description="Disordered" evidence="1">
    <location>
        <begin position="205"/>
        <end position="243"/>
    </location>
</feature>
<keyword evidence="3" id="KW-1185">Reference proteome</keyword>
<gene>
    <name evidence="2" type="ORF">CINCED_3A013944</name>
</gene>